<protein>
    <submittedName>
        <fullName evidence="2">Uncharacterized protein</fullName>
    </submittedName>
</protein>
<dbReference type="InterPro" id="IPR013762">
    <property type="entry name" value="Integrase-like_cat_sf"/>
</dbReference>
<evidence type="ECO:0000313" key="3">
    <source>
        <dbReference type="Proteomes" id="UP000717585"/>
    </source>
</evidence>
<gene>
    <name evidence="2" type="ORF">J8273_1438</name>
</gene>
<name>A0A8J6E3W3_9EUKA</name>
<keyword evidence="3" id="KW-1185">Reference proteome</keyword>
<evidence type="ECO:0000256" key="1">
    <source>
        <dbReference type="ARBA" id="ARBA00023172"/>
    </source>
</evidence>
<comment type="caution">
    <text evidence="2">The sequence shown here is derived from an EMBL/GenBank/DDBJ whole genome shotgun (WGS) entry which is preliminary data.</text>
</comment>
<dbReference type="SUPFAM" id="SSF56349">
    <property type="entry name" value="DNA breaking-rejoining enzymes"/>
    <property type="match status" value="1"/>
</dbReference>
<reference evidence="2" key="1">
    <citation type="submission" date="2021-05" db="EMBL/GenBank/DDBJ databases">
        <title>A free-living protist that lacks canonical eukaryotic 1 DNA replication and segregation systems.</title>
        <authorList>
            <person name="Salas-Leiva D.E."/>
            <person name="Tromer E.C."/>
            <person name="Curtis B.A."/>
            <person name="Jerlstrom-Hultqvist J."/>
            <person name="Kolisko M."/>
            <person name="Yi Z."/>
            <person name="Salas-Leiva J.S."/>
            <person name="Gallot-Lavallee L."/>
            <person name="Kops G.J.P.L."/>
            <person name="Archibald J.M."/>
            <person name="Simpson A.G.B."/>
            <person name="Roger A.J."/>
        </authorList>
    </citation>
    <scope>NUCLEOTIDE SEQUENCE</scope>
    <source>
        <strain evidence="2">BICM</strain>
    </source>
</reference>
<sequence>MRLRARAGKRLWSKDVLTQVARLFDSTPHRLRRGGAADLILSVVPVPVVAALGTWATTKSLIRYVEDTIRVEATALMTMPYEPVDRALITDNLRTLSTGVTS</sequence>
<dbReference type="Gene3D" id="1.10.443.10">
    <property type="entry name" value="Intergrase catalytic core"/>
    <property type="match status" value="1"/>
</dbReference>
<keyword evidence="1" id="KW-0233">DNA recombination</keyword>
<evidence type="ECO:0000313" key="2">
    <source>
        <dbReference type="EMBL" id="KAG9396458.1"/>
    </source>
</evidence>
<dbReference type="AlphaFoldDB" id="A0A8J6E3W3"/>
<dbReference type="GO" id="GO:0006310">
    <property type="term" value="P:DNA recombination"/>
    <property type="evidence" value="ECO:0007669"/>
    <property type="project" value="UniProtKB-KW"/>
</dbReference>
<dbReference type="GO" id="GO:0015074">
    <property type="term" value="P:DNA integration"/>
    <property type="evidence" value="ECO:0007669"/>
    <property type="project" value="InterPro"/>
</dbReference>
<dbReference type="GO" id="GO:0003677">
    <property type="term" value="F:DNA binding"/>
    <property type="evidence" value="ECO:0007669"/>
    <property type="project" value="InterPro"/>
</dbReference>
<dbReference type="InterPro" id="IPR011010">
    <property type="entry name" value="DNA_brk_join_enz"/>
</dbReference>
<dbReference type="EMBL" id="JAHDYR010000005">
    <property type="protein sequence ID" value="KAG9396458.1"/>
    <property type="molecule type" value="Genomic_DNA"/>
</dbReference>
<organism evidence="2 3">
    <name type="scientific">Carpediemonas membranifera</name>
    <dbReference type="NCBI Taxonomy" id="201153"/>
    <lineage>
        <taxon>Eukaryota</taxon>
        <taxon>Metamonada</taxon>
        <taxon>Carpediemonas-like organisms</taxon>
        <taxon>Carpediemonas</taxon>
    </lineage>
</organism>
<proteinExistence type="predicted"/>
<accession>A0A8J6E3W3</accession>
<dbReference type="Proteomes" id="UP000717585">
    <property type="component" value="Unassembled WGS sequence"/>
</dbReference>